<keyword evidence="11 14" id="KW-0255">Endonuclease</keyword>
<keyword evidence="8 14" id="KW-0963">Cytoplasm</keyword>
<dbReference type="InterPro" id="IPR012337">
    <property type="entry name" value="RNaseH-like_sf"/>
</dbReference>
<dbReference type="PROSITE" id="PS51975">
    <property type="entry name" value="RNASE_H_2"/>
    <property type="match status" value="1"/>
</dbReference>
<dbReference type="InterPro" id="IPR022898">
    <property type="entry name" value="RNase_HII"/>
</dbReference>
<evidence type="ECO:0000256" key="5">
    <source>
        <dbReference type="ARBA" id="ARBA00007383"/>
    </source>
</evidence>
<dbReference type="InterPro" id="IPR001352">
    <property type="entry name" value="RNase_HII/HIII"/>
</dbReference>
<dbReference type="GO" id="GO:0030145">
    <property type="term" value="F:manganese ion binding"/>
    <property type="evidence" value="ECO:0007669"/>
    <property type="project" value="UniProtKB-UniRule"/>
</dbReference>
<dbReference type="FunFam" id="3.30.420.10:FF:000006">
    <property type="entry name" value="Ribonuclease HII"/>
    <property type="match status" value="1"/>
</dbReference>
<evidence type="ECO:0000256" key="13">
    <source>
        <dbReference type="ARBA" id="ARBA00023211"/>
    </source>
</evidence>
<organism evidence="18 19">
    <name type="scientific">Candidatus Wallbacteria bacterium HGW-Wallbacteria-1</name>
    <dbReference type="NCBI Taxonomy" id="2013854"/>
    <lineage>
        <taxon>Bacteria</taxon>
        <taxon>Candidatus Walliibacteriota</taxon>
    </lineage>
</organism>
<dbReference type="GO" id="GO:0003723">
    <property type="term" value="F:RNA binding"/>
    <property type="evidence" value="ECO:0007669"/>
    <property type="project" value="UniProtKB-UniRule"/>
</dbReference>
<gene>
    <name evidence="14" type="primary">rnhB</name>
    <name evidence="18" type="ORF">CVV64_00215</name>
</gene>
<dbReference type="GO" id="GO:0032299">
    <property type="term" value="C:ribonuclease H2 complex"/>
    <property type="evidence" value="ECO:0007669"/>
    <property type="project" value="TreeGrafter"/>
</dbReference>
<feature type="binding site" evidence="14 15">
    <location>
        <position position="82"/>
    </location>
    <ligand>
        <name>a divalent metal cation</name>
        <dbReference type="ChEBI" id="CHEBI:60240"/>
    </ligand>
</feature>
<dbReference type="GO" id="GO:0005737">
    <property type="term" value="C:cytoplasm"/>
    <property type="evidence" value="ECO:0007669"/>
    <property type="project" value="UniProtKB-SubCell"/>
</dbReference>
<keyword evidence="10 14" id="KW-0479">Metal-binding</keyword>
<comment type="caution">
    <text evidence="18">The sequence shown here is derived from an EMBL/GenBank/DDBJ whole genome shotgun (WGS) entry which is preliminary data.</text>
</comment>
<feature type="binding site" evidence="14 15">
    <location>
        <position position="174"/>
    </location>
    <ligand>
        <name>a divalent metal cation</name>
        <dbReference type="ChEBI" id="CHEBI:60240"/>
    </ligand>
</feature>
<dbReference type="GO" id="GO:0006298">
    <property type="term" value="P:mismatch repair"/>
    <property type="evidence" value="ECO:0007669"/>
    <property type="project" value="TreeGrafter"/>
</dbReference>
<dbReference type="GO" id="GO:0004523">
    <property type="term" value="F:RNA-DNA hybrid ribonuclease activity"/>
    <property type="evidence" value="ECO:0007669"/>
    <property type="project" value="UniProtKB-UniRule"/>
</dbReference>
<evidence type="ECO:0000256" key="8">
    <source>
        <dbReference type="ARBA" id="ARBA00022490"/>
    </source>
</evidence>
<comment type="cofactor">
    <cofactor evidence="2">
        <name>Mg(2+)</name>
        <dbReference type="ChEBI" id="CHEBI:18420"/>
    </cofactor>
</comment>
<reference evidence="18 19" key="1">
    <citation type="journal article" date="2017" name="ISME J.">
        <title>Potential for microbial H2 and metal transformations associated with novel bacteria and archaea in deep terrestrial subsurface sediments.</title>
        <authorList>
            <person name="Hernsdorf A.W."/>
            <person name="Amano Y."/>
            <person name="Miyakawa K."/>
            <person name="Ise K."/>
            <person name="Suzuki Y."/>
            <person name="Anantharaman K."/>
            <person name="Probst A."/>
            <person name="Burstein D."/>
            <person name="Thomas B.C."/>
            <person name="Banfield J.F."/>
        </authorList>
    </citation>
    <scope>NUCLEOTIDE SEQUENCE [LARGE SCALE GENOMIC DNA]</scope>
    <source>
        <strain evidence="18">HGW-Wallbacteria-1</strain>
    </source>
</reference>
<dbReference type="CDD" id="cd07182">
    <property type="entry name" value="RNase_HII_bacteria_HII_like"/>
    <property type="match status" value="1"/>
</dbReference>
<evidence type="ECO:0000259" key="17">
    <source>
        <dbReference type="PROSITE" id="PS51975"/>
    </source>
</evidence>
<evidence type="ECO:0000256" key="7">
    <source>
        <dbReference type="ARBA" id="ARBA00019179"/>
    </source>
</evidence>
<comment type="subcellular location">
    <subcellularLocation>
        <location evidence="4 14">Cytoplasm</location>
    </subcellularLocation>
</comment>
<dbReference type="Gene3D" id="3.30.420.10">
    <property type="entry name" value="Ribonuclease H-like superfamily/Ribonuclease H"/>
    <property type="match status" value="1"/>
</dbReference>
<evidence type="ECO:0000313" key="18">
    <source>
        <dbReference type="EMBL" id="PKK91885.1"/>
    </source>
</evidence>
<evidence type="ECO:0000313" key="19">
    <source>
        <dbReference type="Proteomes" id="UP000233256"/>
    </source>
</evidence>
<evidence type="ECO:0000256" key="14">
    <source>
        <dbReference type="HAMAP-Rule" id="MF_00052"/>
    </source>
</evidence>
<evidence type="ECO:0000256" key="6">
    <source>
        <dbReference type="ARBA" id="ARBA00012180"/>
    </source>
</evidence>
<dbReference type="InterPro" id="IPR036397">
    <property type="entry name" value="RNaseH_sf"/>
</dbReference>
<dbReference type="Pfam" id="PF01351">
    <property type="entry name" value="RNase_HII"/>
    <property type="match status" value="1"/>
</dbReference>
<evidence type="ECO:0000256" key="16">
    <source>
        <dbReference type="RuleBase" id="RU003515"/>
    </source>
</evidence>
<dbReference type="NCBIfam" id="NF000595">
    <property type="entry name" value="PRK00015.1-3"/>
    <property type="match status" value="1"/>
</dbReference>
<dbReference type="NCBIfam" id="NF000594">
    <property type="entry name" value="PRK00015.1-1"/>
    <property type="match status" value="1"/>
</dbReference>
<evidence type="ECO:0000256" key="12">
    <source>
        <dbReference type="ARBA" id="ARBA00022801"/>
    </source>
</evidence>
<keyword evidence="13 14" id="KW-0464">Manganese</keyword>
<evidence type="ECO:0000256" key="4">
    <source>
        <dbReference type="ARBA" id="ARBA00004496"/>
    </source>
</evidence>
<evidence type="ECO:0000256" key="10">
    <source>
        <dbReference type="ARBA" id="ARBA00022723"/>
    </source>
</evidence>
<feature type="binding site" evidence="14 15">
    <location>
        <position position="83"/>
    </location>
    <ligand>
        <name>a divalent metal cation</name>
        <dbReference type="ChEBI" id="CHEBI:60240"/>
    </ligand>
</feature>
<evidence type="ECO:0000256" key="15">
    <source>
        <dbReference type="PROSITE-ProRule" id="PRU01319"/>
    </source>
</evidence>
<evidence type="ECO:0000256" key="11">
    <source>
        <dbReference type="ARBA" id="ARBA00022759"/>
    </source>
</evidence>
<dbReference type="EMBL" id="PGXC01000001">
    <property type="protein sequence ID" value="PKK91885.1"/>
    <property type="molecule type" value="Genomic_DNA"/>
</dbReference>
<keyword evidence="12 14" id="KW-0378">Hydrolase</keyword>
<accession>A0A2N1PU61</accession>
<evidence type="ECO:0000256" key="1">
    <source>
        <dbReference type="ARBA" id="ARBA00000077"/>
    </source>
</evidence>
<evidence type="ECO:0000256" key="9">
    <source>
        <dbReference type="ARBA" id="ARBA00022722"/>
    </source>
</evidence>
<dbReference type="GO" id="GO:0043137">
    <property type="term" value="P:DNA replication, removal of RNA primer"/>
    <property type="evidence" value="ECO:0007669"/>
    <property type="project" value="TreeGrafter"/>
</dbReference>
<dbReference type="EC" id="3.1.26.4" evidence="6 14"/>
<dbReference type="SUPFAM" id="SSF53098">
    <property type="entry name" value="Ribonuclease H-like"/>
    <property type="match status" value="1"/>
</dbReference>
<sequence>MDQNQWSLDRIRKLLKDRRGLELTATEFEMVFGDSRKGVQKLFATWRKSLDVAQQLAERFTQMIRHEREAAEKGFRVIAGIDEAGRGPLAGPVVAAAVVLNLDDPILGLDDSKKLSAGKRDELYAEIVSRSLGWSVGTVDSETIDRINILNATKKAMAEAIEGLPDLADFLLIDHVSLKKIDISQLSITRGESHSASIAAASIVAKVTRDRIMEEYSRDYPQYGFSRNKGYGSREHIENLRIHGPCPIHRSSFIGGILGDDGIIAASSPGEGI</sequence>
<comment type="cofactor">
    <cofactor evidence="14 15">
        <name>Mn(2+)</name>
        <dbReference type="ChEBI" id="CHEBI:29035"/>
    </cofactor>
    <cofactor evidence="14 15">
        <name>Mg(2+)</name>
        <dbReference type="ChEBI" id="CHEBI:18420"/>
    </cofactor>
    <text evidence="14 15">Manganese or magnesium. Binds 1 divalent metal ion per monomer in the absence of substrate. May bind a second metal ion after substrate binding.</text>
</comment>
<protein>
    <recommendedName>
        <fullName evidence="7 14">Ribonuclease HII</fullName>
        <shortName evidence="14">RNase HII</shortName>
        <ecNumber evidence="6 14">3.1.26.4</ecNumber>
    </recommendedName>
</protein>
<comment type="catalytic activity">
    <reaction evidence="1 14 15 16">
        <text>Endonucleolytic cleavage to 5'-phosphomonoester.</text>
        <dbReference type="EC" id="3.1.26.4"/>
    </reaction>
</comment>
<evidence type="ECO:0000256" key="2">
    <source>
        <dbReference type="ARBA" id="ARBA00001946"/>
    </source>
</evidence>
<name>A0A2N1PU61_9BACT</name>
<comment type="similarity">
    <text evidence="5 14 16">Belongs to the RNase HII family.</text>
</comment>
<dbReference type="HAMAP" id="MF_00052_B">
    <property type="entry name" value="RNase_HII_B"/>
    <property type="match status" value="1"/>
</dbReference>
<dbReference type="Proteomes" id="UP000233256">
    <property type="component" value="Unassembled WGS sequence"/>
</dbReference>
<comment type="function">
    <text evidence="3 14 16">Endonuclease that specifically degrades the RNA of RNA-DNA hybrids.</text>
</comment>
<feature type="domain" description="RNase H type-2" evidence="17">
    <location>
        <begin position="76"/>
        <end position="265"/>
    </location>
</feature>
<dbReference type="PANTHER" id="PTHR10954:SF18">
    <property type="entry name" value="RIBONUCLEASE HII"/>
    <property type="match status" value="1"/>
</dbReference>
<proteinExistence type="inferred from homology"/>
<dbReference type="PANTHER" id="PTHR10954">
    <property type="entry name" value="RIBONUCLEASE H2 SUBUNIT A"/>
    <property type="match status" value="1"/>
</dbReference>
<keyword evidence="9 14" id="KW-0540">Nuclease</keyword>
<evidence type="ECO:0000256" key="3">
    <source>
        <dbReference type="ARBA" id="ARBA00004065"/>
    </source>
</evidence>
<dbReference type="AlphaFoldDB" id="A0A2N1PU61"/>
<dbReference type="InterPro" id="IPR024567">
    <property type="entry name" value="RNase_HII/HIII_dom"/>
</dbReference>